<name>A0A1D6DX17_MAIZE</name>
<dbReference type="EMBL" id="CM007648">
    <property type="protein sequence ID" value="ONM13204.1"/>
    <property type="molecule type" value="Genomic_DNA"/>
</dbReference>
<proteinExistence type="predicted"/>
<organism evidence="1">
    <name type="scientific">Zea mays</name>
    <name type="common">Maize</name>
    <dbReference type="NCBI Taxonomy" id="4577"/>
    <lineage>
        <taxon>Eukaryota</taxon>
        <taxon>Viridiplantae</taxon>
        <taxon>Streptophyta</taxon>
        <taxon>Embryophyta</taxon>
        <taxon>Tracheophyta</taxon>
        <taxon>Spermatophyta</taxon>
        <taxon>Magnoliopsida</taxon>
        <taxon>Liliopsida</taxon>
        <taxon>Poales</taxon>
        <taxon>Poaceae</taxon>
        <taxon>PACMAD clade</taxon>
        <taxon>Panicoideae</taxon>
        <taxon>Andropogonodae</taxon>
        <taxon>Andropogoneae</taxon>
        <taxon>Tripsacinae</taxon>
        <taxon>Zea</taxon>
    </lineage>
</organism>
<reference evidence="1" key="1">
    <citation type="submission" date="2015-12" db="EMBL/GenBank/DDBJ databases">
        <title>Update maize B73 reference genome by single molecule sequencing technologies.</title>
        <authorList>
            <consortium name="Maize Genome Sequencing Project"/>
            <person name="Ware D."/>
        </authorList>
    </citation>
    <scope>NUCLEOTIDE SEQUENCE [LARGE SCALE GENOMIC DNA]</scope>
    <source>
        <tissue evidence="1">Seedling</tissue>
    </source>
</reference>
<gene>
    <name evidence="1" type="ORF">ZEAMMB73_Zm00001d002141</name>
</gene>
<evidence type="ECO:0000313" key="1">
    <source>
        <dbReference type="EMBL" id="ONM13204.1"/>
    </source>
</evidence>
<accession>A0A1D6DX17</accession>
<sequence>MQQVFKQQQLHIKEVELLLAFKGHLGFRLARQLPRQALQRQRLPQLPLLLVIRLGHLGRARCLVLRSEALVFRVDIDRTRYINSQHCFMNHLWYYCFISFHSLCILCDLLILFLQPSDYFPCILVWHLWSVVRSCGFAFGWLLSLYWCQNVAKGFLLLNFTTGFEYTN</sequence>
<protein>
    <submittedName>
        <fullName evidence="1">UBP1-associated protein 2A</fullName>
    </submittedName>
</protein>
<dbReference type="AlphaFoldDB" id="A0A1D6DX17"/>